<dbReference type="InterPro" id="IPR025850">
    <property type="entry name" value="SUKH-3"/>
</dbReference>
<sequence length="147" mass="16702">MSGISEKTIRVLSDSGWSSNHSRDISDFVEFLEGRGFPVFPAAKRVLEMFAGIEFSYPLNDFVESFHFNPHRALGDAYEYEDFEEFEDRIGESLVVIGEACRGNMIMFISESGKLFGMTGYHISKFGDDIYESLETLCLPRPCVEIK</sequence>
<reference evidence="1 2" key="1">
    <citation type="submission" date="2022-11" db="EMBL/GenBank/DDBJ databases">
        <title>Study of microbial diversity in lake waters.</title>
        <authorList>
            <person name="Zhang J."/>
        </authorList>
    </citation>
    <scope>NUCLEOTIDE SEQUENCE [LARGE SCALE GENOMIC DNA]</scope>
    <source>
        <strain evidence="1 2">DT12</strain>
    </source>
</reference>
<dbReference type="Pfam" id="PF14433">
    <property type="entry name" value="SUKH-3"/>
    <property type="match status" value="1"/>
</dbReference>
<comment type="caution">
    <text evidence="1">The sequence shown here is derived from an EMBL/GenBank/DDBJ whole genome shotgun (WGS) entry which is preliminary data.</text>
</comment>
<name>A0ABT3X6M6_9BACL</name>
<evidence type="ECO:0000313" key="2">
    <source>
        <dbReference type="Proteomes" id="UP001208017"/>
    </source>
</evidence>
<dbReference type="RefSeq" id="WP_267152883.1">
    <property type="nucleotide sequence ID" value="NZ_JAPMLT010000012.1"/>
</dbReference>
<dbReference type="EMBL" id="JAPMLT010000012">
    <property type="protein sequence ID" value="MCX7571632.1"/>
    <property type="molecule type" value="Genomic_DNA"/>
</dbReference>
<dbReference type="Proteomes" id="UP001208017">
    <property type="component" value="Unassembled WGS sequence"/>
</dbReference>
<organism evidence="1 2">
    <name type="scientific">Tumebacillus lacus</name>
    <dbReference type="NCBI Taxonomy" id="2995335"/>
    <lineage>
        <taxon>Bacteria</taxon>
        <taxon>Bacillati</taxon>
        <taxon>Bacillota</taxon>
        <taxon>Bacilli</taxon>
        <taxon>Bacillales</taxon>
        <taxon>Alicyclobacillaceae</taxon>
        <taxon>Tumebacillus</taxon>
    </lineage>
</organism>
<evidence type="ECO:0000313" key="1">
    <source>
        <dbReference type="EMBL" id="MCX7571632.1"/>
    </source>
</evidence>
<protein>
    <submittedName>
        <fullName evidence="1">SUKH-3 domain-containing protein</fullName>
    </submittedName>
</protein>
<keyword evidence="2" id="KW-1185">Reference proteome</keyword>
<accession>A0ABT3X6M6</accession>
<proteinExistence type="predicted"/>
<gene>
    <name evidence="1" type="ORF">OS242_16950</name>
</gene>